<comment type="caution">
    <text evidence="1">The sequence shown here is derived from an EMBL/GenBank/DDBJ whole genome shotgun (WGS) entry which is preliminary data.</text>
</comment>
<proteinExistence type="predicted"/>
<accession>A0ABM9CX16</accession>
<gene>
    <name evidence="1" type="ORF">PAECIP111891_06057</name>
</gene>
<dbReference type="EMBL" id="CAKMMW010000028">
    <property type="protein sequence ID" value="CAH1227071.1"/>
    <property type="molecule type" value="Genomic_DNA"/>
</dbReference>
<reference evidence="1" key="1">
    <citation type="submission" date="2022-01" db="EMBL/GenBank/DDBJ databases">
        <authorList>
            <person name="Criscuolo A."/>
        </authorList>
    </citation>
    <scope>NUCLEOTIDE SEQUENCE</scope>
    <source>
        <strain evidence="1">CIP111891</strain>
    </source>
</reference>
<organism evidence="1 2">
    <name type="scientific">Paenibacillus allorhizoplanae</name>
    <dbReference type="NCBI Taxonomy" id="2905648"/>
    <lineage>
        <taxon>Bacteria</taxon>
        <taxon>Bacillati</taxon>
        <taxon>Bacillota</taxon>
        <taxon>Bacilli</taxon>
        <taxon>Bacillales</taxon>
        <taxon>Paenibacillaceae</taxon>
        <taxon>Paenibacillus</taxon>
    </lineage>
</organism>
<dbReference type="Proteomes" id="UP000838821">
    <property type="component" value="Unassembled WGS sequence"/>
</dbReference>
<keyword evidence="2" id="KW-1185">Reference proteome</keyword>
<sequence>MKYIKKVAYLHAFTNPNQKFVKRLYFCIFERWER</sequence>
<evidence type="ECO:0000313" key="2">
    <source>
        <dbReference type="Proteomes" id="UP000838821"/>
    </source>
</evidence>
<evidence type="ECO:0000313" key="1">
    <source>
        <dbReference type="EMBL" id="CAH1227071.1"/>
    </source>
</evidence>
<protein>
    <submittedName>
        <fullName evidence="1">Uncharacterized protein</fullName>
    </submittedName>
</protein>
<name>A0ABM9CX16_9BACL</name>